<keyword evidence="4" id="KW-1185">Reference proteome</keyword>
<dbReference type="EMBL" id="BMZQ01000002">
    <property type="protein sequence ID" value="GHD17866.1"/>
    <property type="molecule type" value="Genomic_DNA"/>
</dbReference>
<dbReference type="InterPro" id="IPR011330">
    <property type="entry name" value="Glyco_hydro/deAcase_b/a-brl"/>
</dbReference>
<dbReference type="GO" id="GO:0005975">
    <property type="term" value="P:carbohydrate metabolic process"/>
    <property type="evidence" value="ECO:0007669"/>
    <property type="project" value="InterPro"/>
</dbReference>
<dbReference type="InterPro" id="IPR006837">
    <property type="entry name" value="Divergent_DAC"/>
</dbReference>
<gene>
    <name evidence="3" type="ORF">GCM10016234_27550</name>
</gene>
<reference evidence="3" key="1">
    <citation type="journal article" date="2014" name="Int. J. Syst. Evol. Microbiol.">
        <title>Complete genome sequence of Corynebacterium casei LMG S-19264T (=DSM 44701T), isolated from a smear-ripened cheese.</title>
        <authorList>
            <consortium name="US DOE Joint Genome Institute (JGI-PGF)"/>
            <person name="Walter F."/>
            <person name="Albersmeier A."/>
            <person name="Kalinowski J."/>
            <person name="Ruckert C."/>
        </authorList>
    </citation>
    <scope>NUCLEOTIDE SEQUENCE</scope>
    <source>
        <strain evidence="3">KCTC 42249</strain>
    </source>
</reference>
<dbReference type="Pfam" id="PF04748">
    <property type="entry name" value="Polysacc_deac_2"/>
    <property type="match status" value="1"/>
</dbReference>
<dbReference type="PANTHER" id="PTHR30105:SF2">
    <property type="entry name" value="DIVERGENT POLYSACCHARIDE DEACETYLASE SUPERFAMILY"/>
    <property type="match status" value="1"/>
</dbReference>
<proteinExistence type="predicted"/>
<feature type="compositionally biased region" description="Polar residues" evidence="1">
    <location>
        <begin position="109"/>
        <end position="126"/>
    </location>
</feature>
<feature type="transmembrane region" description="Helical" evidence="2">
    <location>
        <begin position="40"/>
        <end position="59"/>
    </location>
</feature>
<dbReference type="RefSeq" id="WP_189504750.1">
    <property type="nucleotide sequence ID" value="NZ_BMZQ01000002.1"/>
</dbReference>
<keyword evidence="2" id="KW-1133">Transmembrane helix</keyword>
<organism evidence="3 4">
    <name type="scientific">Tianweitania populi</name>
    <dbReference type="NCBI Taxonomy" id="1607949"/>
    <lineage>
        <taxon>Bacteria</taxon>
        <taxon>Pseudomonadati</taxon>
        <taxon>Pseudomonadota</taxon>
        <taxon>Alphaproteobacteria</taxon>
        <taxon>Hyphomicrobiales</taxon>
        <taxon>Phyllobacteriaceae</taxon>
        <taxon>Tianweitania</taxon>
    </lineage>
</organism>
<evidence type="ECO:0000256" key="1">
    <source>
        <dbReference type="SAM" id="MobiDB-lite"/>
    </source>
</evidence>
<evidence type="ECO:0008006" key="5">
    <source>
        <dbReference type="Google" id="ProtNLM"/>
    </source>
</evidence>
<keyword evidence="2" id="KW-0812">Transmembrane</keyword>
<evidence type="ECO:0000256" key="2">
    <source>
        <dbReference type="SAM" id="Phobius"/>
    </source>
</evidence>
<evidence type="ECO:0000313" key="3">
    <source>
        <dbReference type="EMBL" id="GHD17866.1"/>
    </source>
</evidence>
<feature type="region of interest" description="Disordered" evidence="1">
    <location>
        <begin position="81"/>
        <end position="127"/>
    </location>
</feature>
<dbReference type="PANTHER" id="PTHR30105">
    <property type="entry name" value="UNCHARACTERIZED YIBQ-RELATED"/>
    <property type="match status" value="1"/>
</dbReference>
<sequence>MAGQERGGDTTRIRDIDLPLGLGIRGPAKPTRSPRFTSSSMLTTVVAIALAGSATAIALRDRGIRMPSAAVVSVPVQTAASEAEPTPAPRPSLSNDPAGGPAIIRVNPDPNSSQGTTIIRNTSSPAQDAHIAHLPDQALIEASSNGPLPQRAADGRRPFDVYARPWSGARGARIALVIGGLGVSQTGTQKAIEKLPPEITLAFASGGNSLSRWMQAARQGGHEIVLQVPLEPFDYPSVDPGRATLTVDAPASETVENLQWVLARTTNYVGVMNYMGARFLGETQPVETMMAELGKRGLAYVDDGSTARNEAQPLAKANRVPFAASDMQIDAVRERGEILGKLDDLERTARANGFAVGTGSAFDVTVDTVTAWAAEVRRRGVEIVPITAVADDPERR</sequence>
<dbReference type="AlphaFoldDB" id="A0A8J3DY20"/>
<dbReference type="Proteomes" id="UP000630142">
    <property type="component" value="Unassembled WGS sequence"/>
</dbReference>
<dbReference type="Gene3D" id="3.20.20.370">
    <property type="entry name" value="Glycoside hydrolase/deacetylase"/>
    <property type="match status" value="1"/>
</dbReference>
<protein>
    <recommendedName>
        <fullName evidence="5">Divergent polysaccharide deacetylase family protein</fullName>
    </recommendedName>
</protein>
<dbReference type="SUPFAM" id="SSF88713">
    <property type="entry name" value="Glycoside hydrolase/deacetylase"/>
    <property type="match status" value="1"/>
</dbReference>
<comment type="caution">
    <text evidence="3">The sequence shown here is derived from an EMBL/GenBank/DDBJ whole genome shotgun (WGS) entry which is preliminary data.</text>
</comment>
<reference evidence="3" key="2">
    <citation type="submission" date="2020-09" db="EMBL/GenBank/DDBJ databases">
        <authorList>
            <person name="Sun Q."/>
            <person name="Kim S."/>
        </authorList>
    </citation>
    <scope>NUCLEOTIDE SEQUENCE</scope>
    <source>
        <strain evidence="3">KCTC 42249</strain>
    </source>
</reference>
<dbReference type="CDD" id="cd10936">
    <property type="entry name" value="CE4_DAC2"/>
    <property type="match status" value="1"/>
</dbReference>
<accession>A0A8J3DY20</accession>
<evidence type="ECO:0000313" key="4">
    <source>
        <dbReference type="Proteomes" id="UP000630142"/>
    </source>
</evidence>
<keyword evidence="2" id="KW-0472">Membrane</keyword>
<name>A0A8J3DY20_9HYPH</name>